<evidence type="ECO:0000256" key="1">
    <source>
        <dbReference type="SAM" id="Phobius"/>
    </source>
</evidence>
<name>A0A4P7IL87_9ACTN</name>
<dbReference type="KEGG" id="nsn:EXE58_18825"/>
<evidence type="ECO:0000313" key="3">
    <source>
        <dbReference type="Proteomes" id="UP000294853"/>
    </source>
</evidence>
<keyword evidence="3" id="KW-1185">Reference proteome</keyword>
<keyword evidence="1" id="KW-0812">Transmembrane</keyword>
<protein>
    <submittedName>
        <fullName evidence="2">Uncharacterized protein</fullName>
    </submittedName>
</protein>
<reference evidence="2 3" key="1">
    <citation type="submission" date="2019-03" db="EMBL/GenBank/DDBJ databases">
        <title>Three New Species of Nocardioides, Nocardioides euryhalodurans sp. nov., Nocardioides seonyuensis sp. nov. and Nocardioides eburneoflavus sp. nov. Iolated from Soil.</title>
        <authorList>
            <person name="Roh S.G."/>
            <person name="Lee C."/>
            <person name="Kim M.-K."/>
            <person name="Kim S.B."/>
        </authorList>
    </citation>
    <scope>NUCLEOTIDE SEQUENCE [LARGE SCALE GENOMIC DNA]</scope>
    <source>
        <strain evidence="2 3">MMS17-SY207-3</strain>
    </source>
</reference>
<dbReference type="OrthoDB" id="9996022at2"/>
<feature type="transmembrane region" description="Helical" evidence="1">
    <location>
        <begin position="65"/>
        <end position="85"/>
    </location>
</feature>
<accession>A0A4P7IL87</accession>
<feature type="transmembrane region" description="Helical" evidence="1">
    <location>
        <begin position="40"/>
        <end position="58"/>
    </location>
</feature>
<feature type="transmembrane region" description="Helical" evidence="1">
    <location>
        <begin position="131"/>
        <end position="150"/>
    </location>
</feature>
<proteinExistence type="predicted"/>
<evidence type="ECO:0000313" key="2">
    <source>
        <dbReference type="EMBL" id="QBX57277.1"/>
    </source>
</evidence>
<dbReference type="AlphaFoldDB" id="A0A4P7IL87"/>
<dbReference type="EMBL" id="CP038436">
    <property type="protein sequence ID" value="QBX57277.1"/>
    <property type="molecule type" value="Genomic_DNA"/>
</dbReference>
<keyword evidence="1" id="KW-1133">Transmembrane helix</keyword>
<dbReference type="RefSeq" id="WP_135269262.1">
    <property type="nucleotide sequence ID" value="NZ_CP038436.1"/>
</dbReference>
<gene>
    <name evidence="2" type="ORF">EXE58_18825</name>
</gene>
<dbReference type="Proteomes" id="UP000294853">
    <property type="component" value="Chromosome"/>
</dbReference>
<organism evidence="2 3">
    <name type="scientific">Nocardioides seonyuensis</name>
    <dbReference type="NCBI Taxonomy" id="2518371"/>
    <lineage>
        <taxon>Bacteria</taxon>
        <taxon>Bacillati</taxon>
        <taxon>Actinomycetota</taxon>
        <taxon>Actinomycetes</taxon>
        <taxon>Propionibacteriales</taxon>
        <taxon>Nocardioidaceae</taxon>
        <taxon>Nocardioides</taxon>
    </lineage>
</organism>
<keyword evidence="1" id="KW-0472">Membrane</keyword>
<sequence length="211" mass="21105">MRTAATGLRWARATTVATAATVVALAAHLGADGSAPSSPVLAFLVLALTAALAPFLARPASSTRIVLLTVVGQFVAHATLTLAAAQESGASSPTHVMSGGALGGAHHAHASTTAGSSVVTQLSELVFAADARMLLAHTAAAVVVGVWLAAGDRAVWTLASLIWRALVLPLLPLPASPAPVRATASGALGMLLPRIEVGSVVRRGPPHLLPV</sequence>